<name>A0A975XU73_9RHOO</name>
<proteinExistence type="predicted"/>
<dbReference type="NCBIfam" id="TIGR04350">
    <property type="entry name" value="C_S_lyase_PatB"/>
    <property type="match status" value="1"/>
</dbReference>
<keyword evidence="2" id="KW-0663">Pyridoxal phosphate</keyword>
<dbReference type="PANTHER" id="PTHR43525">
    <property type="entry name" value="PROTEIN MALY"/>
    <property type="match status" value="1"/>
</dbReference>
<keyword evidence="3 5" id="KW-0456">Lyase</keyword>
<dbReference type="Pfam" id="PF00155">
    <property type="entry name" value="Aminotran_1_2"/>
    <property type="match status" value="1"/>
</dbReference>
<dbReference type="Proteomes" id="UP000683428">
    <property type="component" value="Chromosome"/>
</dbReference>
<protein>
    <submittedName>
        <fullName evidence="5">PatB family C-S lyase</fullName>
    </submittedName>
</protein>
<organism evidence="5 6">
    <name type="scientific">Azospira inquinata</name>
    <dbReference type="NCBI Taxonomy" id="2785627"/>
    <lineage>
        <taxon>Bacteria</taxon>
        <taxon>Pseudomonadati</taxon>
        <taxon>Pseudomonadota</taxon>
        <taxon>Betaproteobacteria</taxon>
        <taxon>Rhodocyclales</taxon>
        <taxon>Rhodocyclaceae</taxon>
        <taxon>Azospira</taxon>
    </lineage>
</organism>
<feature type="domain" description="Aminotransferase class I/classII large" evidence="4">
    <location>
        <begin position="34"/>
        <end position="383"/>
    </location>
</feature>
<dbReference type="GO" id="GO:0016829">
    <property type="term" value="F:lyase activity"/>
    <property type="evidence" value="ECO:0007669"/>
    <property type="project" value="UniProtKB-KW"/>
</dbReference>
<dbReference type="EMBL" id="CP064782">
    <property type="protein sequence ID" value="QWT48482.1"/>
    <property type="molecule type" value="Genomic_DNA"/>
</dbReference>
<evidence type="ECO:0000313" key="5">
    <source>
        <dbReference type="EMBL" id="QWT48482.1"/>
    </source>
</evidence>
<dbReference type="RefSeq" id="WP_216128926.1">
    <property type="nucleotide sequence ID" value="NZ_CP064782.1"/>
</dbReference>
<keyword evidence="6" id="KW-1185">Reference proteome</keyword>
<accession>A0A975XU73</accession>
<evidence type="ECO:0000256" key="3">
    <source>
        <dbReference type="ARBA" id="ARBA00023239"/>
    </source>
</evidence>
<evidence type="ECO:0000256" key="1">
    <source>
        <dbReference type="ARBA" id="ARBA00001933"/>
    </source>
</evidence>
<evidence type="ECO:0000259" key="4">
    <source>
        <dbReference type="Pfam" id="PF00155"/>
    </source>
</evidence>
<dbReference type="PANTHER" id="PTHR43525:SF1">
    <property type="entry name" value="PROTEIN MALY"/>
    <property type="match status" value="1"/>
</dbReference>
<dbReference type="InterPro" id="IPR051798">
    <property type="entry name" value="Class-II_PLP-Dep_Aminotrans"/>
</dbReference>
<dbReference type="GO" id="GO:0030170">
    <property type="term" value="F:pyridoxal phosphate binding"/>
    <property type="evidence" value="ECO:0007669"/>
    <property type="project" value="InterPro"/>
</dbReference>
<dbReference type="InterPro" id="IPR004839">
    <property type="entry name" value="Aminotransferase_I/II_large"/>
</dbReference>
<sequence length="393" mass="42520">MPSLPNPIPSFDFDTPVDRRASDSIKWARYGDRDVLPLWVADMDFSSPPSVMAALGERVAHGVFGYGGPTPPVTAAVLTALARDYDWQVEEDWLVWLPGLVTGLNVACRGLTRPGESVLTAVPVYPPFLSAPRLSDRPLVTVPLKQEAGRWGWDWEALERALSGPERPRLLLLCHPHNPVGRAWTGEELARLGDLCHRYDLRVCSDEIHGDLQLQPGARHQPFAALDPDLARRTVTLMAPSKTYNIPGLSCAFAVIPDPGLRREFNAAMAGIVPHVNVLGLAACAAAYREGQAWREALLDYLRGNRDRVAAAVAAIPGLSMVAPEATYLAWIDARESGVADPAAACEAAGLGLSDGKDFGAPGFLRLNFGCPRATLDRALERLARAFSPAGRD</sequence>
<gene>
    <name evidence="5" type="ORF">Azoinq_11545</name>
</gene>
<reference evidence="5" key="1">
    <citation type="submission" date="2020-11" db="EMBL/GenBank/DDBJ databases">
        <title>Azospira inquinata sp. nov.</title>
        <authorList>
            <person name="Moe W.M."/>
            <person name="Mikes M.C."/>
        </authorList>
    </citation>
    <scope>NUCLEOTIDE SEQUENCE</scope>
    <source>
        <strain evidence="5">Azo-3</strain>
    </source>
</reference>
<dbReference type="AlphaFoldDB" id="A0A975XU73"/>
<dbReference type="CDD" id="cd00609">
    <property type="entry name" value="AAT_like"/>
    <property type="match status" value="1"/>
</dbReference>
<dbReference type="InterPro" id="IPR027619">
    <property type="entry name" value="C-S_lyase_PatB-like"/>
</dbReference>
<dbReference type="KEGG" id="aiq:Azoinq_11545"/>
<evidence type="ECO:0000313" key="6">
    <source>
        <dbReference type="Proteomes" id="UP000683428"/>
    </source>
</evidence>
<comment type="cofactor">
    <cofactor evidence="1">
        <name>pyridoxal 5'-phosphate</name>
        <dbReference type="ChEBI" id="CHEBI:597326"/>
    </cofactor>
</comment>
<evidence type="ECO:0000256" key="2">
    <source>
        <dbReference type="ARBA" id="ARBA00022898"/>
    </source>
</evidence>